<dbReference type="Proteomes" id="UP000800039">
    <property type="component" value="Unassembled WGS sequence"/>
</dbReference>
<protein>
    <submittedName>
        <fullName evidence="1">Uncharacterized protein</fullName>
    </submittedName>
</protein>
<organism evidence="1 2">
    <name type="scientific">Cucurbitaria berberidis CBS 394.84</name>
    <dbReference type="NCBI Taxonomy" id="1168544"/>
    <lineage>
        <taxon>Eukaryota</taxon>
        <taxon>Fungi</taxon>
        <taxon>Dikarya</taxon>
        <taxon>Ascomycota</taxon>
        <taxon>Pezizomycotina</taxon>
        <taxon>Dothideomycetes</taxon>
        <taxon>Pleosporomycetidae</taxon>
        <taxon>Pleosporales</taxon>
        <taxon>Pleosporineae</taxon>
        <taxon>Cucurbitariaceae</taxon>
        <taxon>Cucurbitaria</taxon>
    </lineage>
</organism>
<evidence type="ECO:0000313" key="2">
    <source>
        <dbReference type="Proteomes" id="UP000800039"/>
    </source>
</evidence>
<reference evidence="1" key="1">
    <citation type="submission" date="2020-01" db="EMBL/GenBank/DDBJ databases">
        <authorList>
            <consortium name="DOE Joint Genome Institute"/>
            <person name="Haridas S."/>
            <person name="Albert R."/>
            <person name="Binder M."/>
            <person name="Bloem J."/>
            <person name="Labutti K."/>
            <person name="Salamov A."/>
            <person name="Andreopoulos B."/>
            <person name="Baker S.E."/>
            <person name="Barry K."/>
            <person name="Bills G."/>
            <person name="Bluhm B.H."/>
            <person name="Cannon C."/>
            <person name="Castanera R."/>
            <person name="Culley D.E."/>
            <person name="Daum C."/>
            <person name="Ezra D."/>
            <person name="Gonzalez J.B."/>
            <person name="Henrissat B."/>
            <person name="Kuo A."/>
            <person name="Liang C."/>
            <person name="Lipzen A."/>
            <person name="Lutzoni F."/>
            <person name="Magnuson J."/>
            <person name="Mondo S."/>
            <person name="Nolan M."/>
            <person name="Ohm R."/>
            <person name="Pangilinan J."/>
            <person name="Park H.-J."/>
            <person name="Ramirez L."/>
            <person name="Alfaro M."/>
            <person name="Sun H."/>
            <person name="Tritt A."/>
            <person name="Yoshinaga Y."/>
            <person name="Zwiers L.-H."/>
            <person name="Turgeon B.G."/>
            <person name="Goodwin S.B."/>
            <person name="Spatafora J.W."/>
            <person name="Crous P.W."/>
            <person name="Grigoriev I.V."/>
        </authorList>
    </citation>
    <scope>NUCLEOTIDE SEQUENCE</scope>
    <source>
        <strain evidence="1">CBS 394.84</strain>
    </source>
</reference>
<name>A0A9P4GFZ6_9PLEO</name>
<dbReference type="OrthoDB" id="3682270at2759"/>
<dbReference type="GeneID" id="63850462"/>
<proteinExistence type="predicted"/>
<comment type="caution">
    <text evidence="1">The sequence shown here is derived from an EMBL/GenBank/DDBJ whole genome shotgun (WGS) entry which is preliminary data.</text>
</comment>
<accession>A0A9P4GFZ6</accession>
<gene>
    <name evidence="1" type="ORF">K460DRAFT_365599</name>
</gene>
<dbReference type="EMBL" id="ML976616">
    <property type="protein sequence ID" value="KAF1844662.1"/>
    <property type="molecule type" value="Genomic_DNA"/>
</dbReference>
<dbReference type="AlphaFoldDB" id="A0A9P4GFZ6"/>
<sequence length="102" mass="11802">MESPQQHDHLYRLSTELKCSVARYTPSLADRKALSPVNKAPSSRRDVLGLAPPRSNIVKHVRKIHILSWSVYTNRRDHHAMLLTAIPRNQLREQSFLRHGED</sequence>
<evidence type="ECO:0000313" key="1">
    <source>
        <dbReference type="EMBL" id="KAF1844662.1"/>
    </source>
</evidence>
<keyword evidence="2" id="KW-1185">Reference proteome</keyword>
<dbReference type="RefSeq" id="XP_040787225.1">
    <property type="nucleotide sequence ID" value="XM_040933211.1"/>
</dbReference>